<evidence type="ECO:0000313" key="1">
    <source>
        <dbReference type="EMBL" id="QDJ96863.1"/>
    </source>
</evidence>
<organism evidence="1 2">
    <name type="scientific">Aeromonas phage PS1</name>
    <dbReference type="NCBI Taxonomy" id="2591406"/>
    <lineage>
        <taxon>Viruses</taxon>
        <taxon>Duplodnaviria</taxon>
        <taxon>Heunggongvirae</taxon>
        <taxon>Uroviricota</taxon>
        <taxon>Caudoviricetes</taxon>
        <taxon>Chimalliviridae</taxon>
        <taxon>Ferozepurvirus</taxon>
        <taxon>Ferozepurvirus PS1</taxon>
    </lineage>
</organism>
<gene>
    <name evidence="1" type="ORF">PS1_0104</name>
</gene>
<protein>
    <submittedName>
        <fullName evidence="1">Uncharacterized protein</fullName>
    </submittedName>
</protein>
<keyword evidence="2" id="KW-1185">Reference proteome</keyword>
<dbReference type="Proteomes" id="UP000317703">
    <property type="component" value="Segment"/>
</dbReference>
<sequence length="363" mass="41978">MANEFVPTVKSPSKDNLYEEVMKPYEEGMNFFLNKTVTVDNTEVTEENKETVAGLESLIKTFTKENNTALVLDLDNESFISYQGSEGFGTKVRKGIDVLIQFVKDAVSWLMSLINNKLFRIDNRTYRVTSRRKRFGLTQEDVKYPAGMRRLLVPNKVTDDAQWVYASLEDVNDFYLKTVQVYKDLIGQIAKNPTTFDLHQAMNDVTTVMIRGLGMKQNGKNVEGTTSWVTDILPGNRYFRFDASTDNNTDRVNIYFEDTTMDVKLRSQTFSPTSFMIDKTLAKIKELVDNIRSNQKTVGELYRKFEKEVLHYEMKQDYQMTKDQKDYLRWLVRMNKKLCSLSIQYVTAAVDVSLDFCEAGIKE</sequence>
<accession>A0A514TV40</accession>
<proteinExistence type="predicted"/>
<dbReference type="EMBL" id="MN032614">
    <property type="protein sequence ID" value="QDJ96863.1"/>
    <property type="molecule type" value="Genomic_DNA"/>
</dbReference>
<name>A0A514TV40_9CAUD</name>
<reference evidence="1" key="1">
    <citation type="submission" date="2019-06" db="EMBL/GenBank/DDBJ databases">
        <title>Complete genome sequence of Aeromonas hydrophila bacteriophage PS1.</title>
        <authorList>
            <person name="Rai S."/>
            <person name="Tyagi A."/>
            <person name="Kumar N."/>
            <person name="Singh N."/>
        </authorList>
    </citation>
    <scope>NUCLEOTIDE SEQUENCE [LARGE SCALE GENOMIC DNA]</scope>
</reference>
<evidence type="ECO:0000313" key="2">
    <source>
        <dbReference type="Proteomes" id="UP000317703"/>
    </source>
</evidence>